<keyword evidence="12" id="KW-0233">DNA recombination</keyword>
<evidence type="ECO:0000259" key="17">
    <source>
        <dbReference type="PROSITE" id="PS50967"/>
    </source>
</evidence>
<comment type="catalytic activity">
    <reaction evidence="15">
        <text>Couples ATP hydrolysis with the unwinding of duplex DNA by translocating in the 3'-5' direction.</text>
        <dbReference type="EC" id="5.6.2.4"/>
    </reaction>
</comment>
<dbReference type="Proteomes" id="UP000287865">
    <property type="component" value="Unassembled WGS sequence"/>
</dbReference>
<dbReference type="PANTHER" id="PTHR13710:SF105">
    <property type="entry name" value="ATP-DEPENDENT DNA HELICASE Q1"/>
    <property type="match status" value="1"/>
</dbReference>
<dbReference type="InterPro" id="IPR004589">
    <property type="entry name" value="DNA_helicase_ATP-dep_RecQ"/>
</dbReference>
<evidence type="ECO:0000256" key="12">
    <source>
        <dbReference type="ARBA" id="ARBA00023172"/>
    </source>
</evidence>
<dbReference type="InterPro" id="IPR032284">
    <property type="entry name" value="RecQ_Zn-bd"/>
</dbReference>
<keyword evidence="5" id="KW-0547">Nucleotide-binding</keyword>
<evidence type="ECO:0000256" key="7">
    <source>
        <dbReference type="ARBA" id="ARBA00022801"/>
    </source>
</evidence>
<dbReference type="SMART" id="SM00956">
    <property type="entry name" value="RQC"/>
    <property type="match status" value="1"/>
</dbReference>
<evidence type="ECO:0000256" key="2">
    <source>
        <dbReference type="ARBA" id="ARBA00001947"/>
    </source>
</evidence>
<evidence type="ECO:0000256" key="5">
    <source>
        <dbReference type="ARBA" id="ARBA00022741"/>
    </source>
</evidence>
<evidence type="ECO:0000259" key="19">
    <source>
        <dbReference type="PROSITE" id="PS51194"/>
    </source>
</evidence>
<dbReference type="CDD" id="cd18794">
    <property type="entry name" value="SF2_C_RecQ"/>
    <property type="match status" value="1"/>
</dbReference>
<feature type="domain" description="HRDC" evidence="17">
    <location>
        <begin position="539"/>
        <end position="619"/>
    </location>
</feature>
<dbReference type="Pfam" id="PF00270">
    <property type="entry name" value="DEAD"/>
    <property type="match status" value="1"/>
</dbReference>
<evidence type="ECO:0000313" key="23">
    <source>
        <dbReference type="Proteomes" id="UP000287865"/>
    </source>
</evidence>
<comment type="similarity">
    <text evidence="3">Belongs to the helicase family. RecQ subfamily.</text>
</comment>
<proteinExistence type="inferred from homology"/>
<dbReference type="Pfam" id="PF00271">
    <property type="entry name" value="Helicase_C"/>
    <property type="match status" value="1"/>
</dbReference>
<dbReference type="GO" id="GO:0030894">
    <property type="term" value="C:replisome"/>
    <property type="evidence" value="ECO:0007669"/>
    <property type="project" value="TreeGrafter"/>
</dbReference>
<dbReference type="InterPro" id="IPR027417">
    <property type="entry name" value="P-loop_NTPase"/>
</dbReference>
<dbReference type="GO" id="GO:0003677">
    <property type="term" value="F:DNA binding"/>
    <property type="evidence" value="ECO:0007669"/>
    <property type="project" value="UniProtKB-KW"/>
</dbReference>
<protein>
    <recommendedName>
        <fullName evidence="16">DNA helicase RecQ</fullName>
        <ecNumber evidence="16">5.6.2.4</ecNumber>
    </recommendedName>
</protein>
<sequence length="621" mass="69238">MSQPHASSNLYTSPPAAQASTLDQARAVLKQVFGYETFRSGQETVIEAVLNGRDAVALMPTGGGKSLCYQLPALMLPGVTVVVSPLVSLMDDQVSAMQAMGVPAGAIHSGMQGAEVMQVLRDLQDGRIRLLYAAPERVLTPAFAERLQTLQVSLLAVDEAHCISQWGHDFRPEYGRLGELRQLLPHTPMLALTATADHVTRDDILQRLQLREPQVFQSSFDRPNIRYLVQEKFKPLKQVVEYVKAQRGVSGIIYCGSRKKTEELALKLQVEGVRSAAYHAGLPHEEKRQTLHGFLRDDIDVVVATIAFGMGINKPNVRFVLHYDIPRSVEAYYQETGRAGRDGVASEAVMFYEPGDAAWIWRLFDEQPDSERLRVERQKFQVMTSFAEAQTCRRLVLLNYFGEYREQPCGNCDLCLNPPQQYDGTVDAQKALSCVYRTGQQFGVNHIVEVLRGAQTQRIKQQRHDELTTYGIGKEQSAEHWVSVIRQLIHRGLLIQDIRRHSALHLAQNARPVLRGEIALTLAKPRIQAVAGAKVAERGMHDKVLFGRLRKLRKAIAERAEVPPFVVFGDSTLQDMATLLPTNPAQFLLVSGVGQVKLERYGSAFIAEICAYLDGEDSPHA</sequence>
<dbReference type="GO" id="GO:0005524">
    <property type="term" value="F:ATP binding"/>
    <property type="evidence" value="ECO:0007669"/>
    <property type="project" value="UniProtKB-KW"/>
</dbReference>
<gene>
    <name evidence="21" type="primary">recQ</name>
    <name evidence="20" type="ORF">B0I24_10992</name>
    <name evidence="21" type="ORF">CWE07_10055</name>
</gene>
<evidence type="ECO:0000256" key="8">
    <source>
        <dbReference type="ARBA" id="ARBA00022806"/>
    </source>
</evidence>
<feature type="domain" description="Helicase ATP-binding" evidence="18">
    <location>
        <begin position="46"/>
        <end position="214"/>
    </location>
</feature>
<evidence type="ECO:0000259" key="18">
    <source>
        <dbReference type="PROSITE" id="PS51192"/>
    </source>
</evidence>
<dbReference type="GO" id="GO:0043138">
    <property type="term" value="F:3'-5' DNA helicase activity"/>
    <property type="evidence" value="ECO:0007669"/>
    <property type="project" value="UniProtKB-EC"/>
</dbReference>
<dbReference type="InterPro" id="IPR010997">
    <property type="entry name" value="HRDC-like_sf"/>
</dbReference>
<keyword evidence="9" id="KW-0862">Zinc</keyword>
<dbReference type="GO" id="GO:0006281">
    <property type="term" value="P:DNA repair"/>
    <property type="evidence" value="ECO:0007669"/>
    <property type="project" value="UniProtKB-KW"/>
</dbReference>
<comment type="caution">
    <text evidence="20">The sequence shown here is derived from an EMBL/GenBank/DDBJ whole genome shotgun (WGS) entry which is preliminary data.</text>
</comment>
<dbReference type="Gene3D" id="1.10.150.80">
    <property type="entry name" value="HRDC domain"/>
    <property type="match status" value="1"/>
</dbReference>
<keyword evidence="10" id="KW-0067">ATP-binding</keyword>
<evidence type="ECO:0000313" key="22">
    <source>
        <dbReference type="Proteomes" id="UP000249203"/>
    </source>
</evidence>
<evidence type="ECO:0000256" key="15">
    <source>
        <dbReference type="ARBA" id="ARBA00034617"/>
    </source>
</evidence>
<dbReference type="SMART" id="SM00341">
    <property type="entry name" value="HRDC"/>
    <property type="match status" value="1"/>
</dbReference>
<dbReference type="Pfam" id="PF16124">
    <property type="entry name" value="RecQ_Zn_bind"/>
    <property type="match status" value="1"/>
</dbReference>
<reference evidence="20 22" key="2">
    <citation type="submission" date="2018-06" db="EMBL/GenBank/DDBJ databases">
        <title>Genomic Encyclopedia of Type Strains, Phase III (KMG-III): the genomes of soil and plant-associated and newly described type strains.</title>
        <authorList>
            <person name="Whitman W."/>
        </authorList>
    </citation>
    <scope>NUCLEOTIDE SEQUENCE [LARGE SCALE GENOMIC DNA]</scope>
    <source>
        <strain evidence="20 22">CGMCC 1.15366</strain>
    </source>
</reference>
<dbReference type="OrthoDB" id="9760034at2"/>
<dbReference type="PROSITE" id="PS50967">
    <property type="entry name" value="HRDC"/>
    <property type="match status" value="1"/>
</dbReference>
<evidence type="ECO:0000256" key="16">
    <source>
        <dbReference type="NCBIfam" id="TIGR01389"/>
    </source>
</evidence>
<keyword evidence="4" id="KW-0479">Metal-binding</keyword>
<keyword evidence="23" id="KW-1185">Reference proteome</keyword>
<name>A0A327WVY2_9GAMM</name>
<dbReference type="Proteomes" id="UP000249203">
    <property type="component" value="Unassembled WGS sequence"/>
</dbReference>
<evidence type="ECO:0000256" key="13">
    <source>
        <dbReference type="ARBA" id="ARBA00023204"/>
    </source>
</evidence>
<dbReference type="FunFam" id="3.40.50.300:FF:000296">
    <property type="entry name" value="ATP-dependent DNA helicase RecQ"/>
    <property type="match status" value="1"/>
</dbReference>
<dbReference type="GO" id="GO:0009378">
    <property type="term" value="F:four-way junction helicase activity"/>
    <property type="evidence" value="ECO:0007669"/>
    <property type="project" value="TreeGrafter"/>
</dbReference>
<dbReference type="SUPFAM" id="SSF47819">
    <property type="entry name" value="HRDC-like"/>
    <property type="match status" value="1"/>
</dbReference>
<keyword evidence="8 20" id="KW-0347">Helicase</keyword>
<dbReference type="PANTHER" id="PTHR13710">
    <property type="entry name" value="DNA HELICASE RECQ FAMILY MEMBER"/>
    <property type="match status" value="1"/>
</dbReference>
<dbReference type="InterPro" id="IPR006293">
    <property type="entry name" value="DNA_helicase_ATP-dep_RecQ_bac"/>
</dbReference>
<comment type="cofactor">
    <cofactor evidence="1">
        <name>Mg(2+)</name>
        <dbReference type="ChEBI" id="CHEBI:18420"/>
    </cofactor>
</comment>
<evidence type="ECO:0000256" key="10">
    <source>
        <dbReference type="ARBA" id="ARBA00022840"/>
    </source>
</evidence>
<keyword evidence="6" id="KW-0227">DNA damage</keyword>
<dbReference type="GO" id="GO:0009432">
    <property type="term" value="P:SOS response"/>
    <property type="evidence" value="ECO:0007669"/>
    <property type="project" value="UniProtKB-UniRule"/>
</dbReference>
<dbReference type="EMBL" id="QLMD01000009">
    <property type="protein sequence ID" value="RAJ96411.1"/>
    <property type="molecule type" value="Genomic_DNA"/>
</dbReference>
<dbReference type="GO" id="GO:0006310">
    <property type="term" value="P:DNA recombination"/>
    <property type="evidence" value="ECO:0007669"/>
    <property type="project" value="UniProtKB-UniRule"/>
</dbReference>
<dbReference type="GO" id="GO:0046872">
    <property type="term" value="F:metal ion binding"/>
    <property type="evidence" value="ECO:0007669"/>
    <property type="project" value="UniProtKB-KW"/>
</dbReference>
<dbReference type="InterPro" id="IPR018982">
    <property type="entry name" value="RQC_domain"/>
</dbReference>
<dbReference type="InterPro" id="IPR014001">
    <property type="entry name" value="Helicase_ATP-bd"/>
</dbReference>
<dbReference type="FunFam" id="3.40.50.300:FF:000156">
    <property type="entry name" value="ATP-dependent DNA helicase recQ"/>
    <property type="match status" value="1"/>
</dbReference>
<evidence type="ECO:0000256" key="3">
    <source>
        <dbReference type="ARBA" id="ARBA00005446"/>
    </source>
</evidence>
<dbReference type="CDD" id="cd17920">
    <property type="entry name" value="DEXHc_RecQ"/>
    <property type="match status" value="1"/>
</dbReference>
<dbReference type="PROSITE" id="PS51194">
    <property type="entry name" value="HELICASE_CTER"/>
    <property type="match status" value="1"/>
</dbReference>
<keyword evidence="14" id="KW-0413">Isomerase</keyword>
<dbReference type="NCBIfam" id="TIGR01389">
    <property type="entry name" value="recQ"/>
    <property type="match status" value="1"/>
</dbReference>
<accession>A0A327WVY2</accession>
<dbReference type="SMART" id="SM00490">
    <property type="entry name" value="HELICc"/>
    <property type="match status" value="1"/>
</dbReference>
<dbReference type="AlphaFoldDB" id="A0A327WVY2"/>
<dbReference type="InterPro" id="IPR044876">
    <property type="entry name" value="HRDC_dom_sf"/>
</dbReference>
<dbReference type="InterPro" id="IPR002121">
    <property type="entry name" value="HRDC_dom"/>
</dbReference>
<dbReference type="GO" id="GO:0005737">
    <property type="term" value="C:cytoplasm"/>
    <property type="evidence" value="ECO:0007669"/>
    <property type="project" value="TreeGrafter"/>
</dbReference>
<comment type="cofactor">
    <cofactor evidence="2">
        <name>Zn(2+)</name>
        <dbReference type="ChEBI" id="CHEBI:29105"/>
    </cofactor>
</comment>
<dbReference type="SMART" id="SM00487">
    <property type="entry name" value="DEXDc"/>
    <property type="match status" value="1"/>
</dbReference>
<dbReference type="SUPFAM" id="SSF52540">
    <property type="entry name" value="P-loop containing nucleoside triphosphate hydrolases"/>
    <property type="match status" value="2"/>
</dbReference>
<dbReference type="InterPro" id="IPR001650">
    <property type="entry name" value="Helicase_C-like"/>
</dbReference>
<dbReference type="Pfam" id="PF09382">
    <property type="entry name" value="RQC"/>
    <property type="match status" value="1"/>
</dbReference>
<evidence type="ECO:0000256" key="4">
    <source>
        <dbReference type="ARBA" id="ARBA00022723"/>
    </source>
</evidence>
<evidence type="ECO:0000256" key="6">
    <source>
        <dbReference type="ARBA" id="ARBA00022763"/>
    </source>
</evidence>
<dbReference type="FunFam" id="1.10.10.10:FF:000175">
    <property type="entry name" value="ATP-dependent DNA helicase RecQ"/>
    <property type="match status" value="1"/>
</dbReference>
<keyword evidence="13" id="KW-0234">DNA repair</keyword>
<dbReference type="GO" id="GO:0043590">
    <property type="term" value="C:bacterial nucleoid"/>
    <property type="evidence" value="ECO:0007669"/>
    <property type="project" value="TreeGrafter"/>
</dbReference>
<dbReference type="EC" id="5.6.2.4" evidence="16"/>
<dbReference type="GO" id="GO:0006260">
    <property type="term" value="P:DNA replication"/>
    <property type="evidence" value="ECO:0007669"/>
    <property type="project" value="InterPro"/>
</dbReference>
<evidence type="ECO:0000313" key="20">
    <source>
        <dbReference type="EMBL" id="RAJ96411.1"/>
    </source>
</evidence>
<evidence type="ECO:0000256" key="1">
    <source>
        <dbReference type="ARBA" id="ARBA00001946"/>
    </source>
</evidence>
<dbReference type="Gene3D" id="3.40.50.300">
    <property type="entry name" value="P-loop containing nucleotide triphosphate hydrolases"/>
    <property type="match status" value="2"/>
</dbReference>
<keyword evidence="11" id="KW-0238">DNA-binding</keyword>
<dbReference type="NCBIfam" id="TIGR00614">
    <property type="entry name" value="recQ_fam"/>
    <property type="match status" value="1"/>
</dbReference>
<dbReference type="PROSITE" id="PS51192">
    <property type="entry name" value="HELICASE_ATP_BIND_1"/>
    <property type="match status" value="1"/>
</dbReference>
<dbReference type="Pfam" id="PF00570">
    <property type="entry name" value="HRDC"/>
    <property type="match status" value="1"/>
</dbReference>
<reference evidence="21 23" key="1">
    <citation type="journal article" date="2018" name="Front. Microbiol.">
        <title>Genome-Based Analysis Reveals the Taxonomy and Diversity of the Family Idiomarinaceae.</title>
        <authorList>
            <person name="Liu Y."/>
            <person name="Lai Q."/>
            <person name="Shao Z."/>
        </authorList>
    </citation>
    <scope>NUCLEOTIDE SEQUENCE [LARGE SCALE GENOMIC DNA]</scope>
    <source>
        <strain evidence="21 23">CF12-14</strain>
    </source>
</reference>
<evidence type="ECO:0000256" key="9">
    <source>
        <dbReference type="ARBA" id="ARBA00022833"/>
    </source>
</evidence>
<feature type="domain" description="Helicase C-terminal" evidence="19">
    <location>
        <begin position="235"/>
        <end position="388"/>
    </location>
</feature>
<dbReference type="InterPro" id="IPR036388">
    <property type="entry name" value="WH-like_DNA-bd_sf"/>
</dbReference>
<evidence type="ECO:0000256" key="14">
    <source>
        <dbReference type="ARBA" id="ARBA00023235"/>
    </source>
</evidence>
<dbReference type="InterPro" id="IPR011545">
    <property type="entry name" value="DEAD/DEAH_box_helicase_dom"/>
</dbReference>
<evidence type="ECO:0000313" key="21">
    <source>
        <dbReference type="EMBL" id="RUO22814.1"/>
    </source>
</evidence>
<organism evidence="20 22">
    <name type="scientific">Aliidiomarina maris</name>
    <dbReference type="NCBI Taxonomy" id="531312"/>
    <lineage>
        <taxon>Bacteria</taxon>
        <taxon>Pseudomonadati</taxon>
        <taxon>Pseudomonadota</taxon>
        <taxon>Gammaproteobacteria</taxon>
        <taxon>Alteromonadales</taxon>
        <taxon>Idiomarinaceae</taxon>
        <taxon>Aliidiomarina</taxon>
    </lineage>
</organism>
<dbReference type="Gene3D" id="1.10.10.10">
    <property type="entry name" value="Winged helix-like DNA-binding domain superfamily/Winged helix DNA-binding domain"/>
    <property type="match status" value="1"/>
</dbReference>
<dbReference type="GO" id="GO:0016787">
    <property type="term" value="F:hydrolase activity"/>
    <property type="evidence" value="ECO:0007669"/>
    <property type="project" value="UniProtKB-KW"/>
</dbReference>
<evidence type="ECO:0000256" key="11">
    <source>
        <dbReference type="ARBA" id="ARBA00023125"/>
    </source>
</evidence>
<keyword evidence="7" id="KW-0378">Hydrolase</keyword>
<dbReference type="EMBL" id="PIPK01000009">
    <property type="protein sequence ID" value="RUO22814.1"/>
    <property type="molecule type" value="Genomic_DNA"/>
</dbReference>